<evidence type="ECO:0000259" key="9">
    <source>
        <dbReference type="PROSITE" id="PS50937"/>
    </source>
</evidence>
<keyword evidence="1" id="KW-0001">2Fe-2S</keyword>
<dbReference type="PROSITE" id="PS50937">
    <property type="entry name" value="HTH_MERR_2"/>
    <property type="match status" value="1"/>
</dbReference>
<evidence type="ECO:0000256" key="4">
    <source>
        <dbReference type="ARBA" id="ARBA00023014"/>
    </source>
</evidence>
<dbReference type="Pfam" id="PF09278">
    <property type="entry name" value="MerR-DNA-bind"/>
    <property type="match status" value="1"/>
</dbReference>
<reference evidence="10" key="1">
    <citation type="submission" date="2021-01" db="EMBL/GenBank/DDBJ databases">
        <title>Whole genome shotgun sequence of Planobispora rosea NBRC 15558.</title>
        <authorList>
            <person name="Komaki H."/>
            <person name="Tamura T."/>
        </authorList>
    </citation>
    <scope>NUCLEOTIDE SEQUENCE</scope>
    <source>
        <strain evidence="10">NBRC 15558</strain>
    </source>
</reference>
<sequence length="178" mass="19336">MSQNSELTVGQVAARSGVAVSALHFYEAKGLIRSRRTAGNQRRYTRDTLRRIAFIRVSQRVGIPLKTIQRALSALPDERTPNREDWARLSEMWRSELDDRIRQLQRLRDGLTDCIGCGCLSLDRCALANPEDVLAAQGPGSRLMVVPRAAGDCSPCGNPAEPAEPAGPGEEGPEAVGA</sequence>
<evidence type="ECO:0000256" key="5">
    <source>
        <dbReference type="ARBA" id="ARBA00023015"/>
    </source>
</evidence>
<feature type="compositionally biased region" description="Low complexity" evidence="8">
    <location>
        <begin position="157"/>
        <end position="178"/>
    </location>
</feature>
<feature type="region of interest" description="Disordered" evidence="8">
    <location>
        <begin position="154"/>
        <end position="178"/>
    </location>
</feature>
<comment type="caution">
    <text evidence="10">The sequence shown here is derived from an EMBL/GenBank/DDBJ whole genome shotgun (WGS) entry which is preliminary data.</text>
</comment>
<dbReference type="PROSITE" id="PS00552">
    <property type="entry name" value="HTH_MERR_1"/>
    <property type="match status" value="1"/>
</dbReference>
<dbReference type="GO" id="GO:0003677">
    <property type="term" value="F:DNA binding"/>
    <property type="evidence" value="ECO:0007669"/>
    <property type="project" value="UniProtKB-KW"/>
</dbReference>
<evidence type="ECO:0000313" key="11">
    <source>
        <dbReference type="Proteomes" id="UP000655044"/>
    </source>
</evidence>
<dbReference type="InterPro" id="IPR000551">
    <property type="entry name" value="MerR-type_HTH_dom"/>
</dbReference>
<dbReference type="PANTHER" id="PTHR30204">
    <property type="entry name" value="REDOX-CYCLING DRUG-SENSING TRANSCRIPTIONAL ACTIVATOR SOXR"/>
    <property type="match status" value="1"/>
</dbReference>
<evidence type="ECO:0000313" key="10">
    <source>
        <dbReference type="EMBL" id="GIH84494.1"/>
    </source>
</evidence>
<evidence type="ECO:0000256" key="1">
    <source>
        <dbReference type="ARBA" id="ARBA00022714"/>
    </source>
</evidence>
<evidence type="ECO:0000256" key="2">
    <source>
        <dbReference type="ARBA" id="ARBA00022723"/>
    </source>
</evidence>
<dbReference type="PRINTS" id="PR00040">
    <property type="entry name" value="HTHMERR"/>
</dbReference>
<dbReference type="GO" id="GO:0046872">
    <property type="term" value="F:metal ion binding"/>
    <property type="evidence" value="ECO:0007669"/>
    <property type="project" value="UniProtKB-KW"/>
</dbReference>
<evidence type="ECO:0000256" key="3">
    <source>
        <dbReference type="ARBA" id="ARBA00023004"/>
    </source>
</evidence>
<dbReference type="GO" id="GO:0051537">
    <property type="term" value="F:2 iron, 2 sulfur cluster binding"/>
    <property type="evidence" value="ECO:0007669"/>
    <property type="project" value="UniProtKB-KW"/>
</dbReference>
<dbReference type="Pfam" id="PF00376">
    <property type="entry name" value="MerR"/>
    <property type="match status" value="1"/>
</dbReference>
<feature type="domain" description="HTH merR-type" evidence="9">
    <location>
        <begin position="6"/>
        <end position="74"/>
    </location>
</feature>
<dbReference type="NCBIfam" id="TIGR01950">
    <property type="entry name" value="SoxR"/>
    <property type="match status" value="1"/>
</dbReference>
<organism evidence="10 11">
    <name type="scientific">Planobispora rosea</name>
    <dbReference type="NCBI Taxonomy" id="35762"/>
    <lineage>
        <taxon>Bacteria</taxon>
        <taxon>Bacillati</taxon>
        <taxon>Actinomycetota</taxon>
        <taxon>Actinomycetes</taxon>
        <taxon>Streptosporangiales</taxon>
        <taxon>Streptosporangiaceae</taxon>
        <taxon>Planobispora</taxon>
    </lineage>
</organism>
<keyword evidence="7" id="KW-0804">Transcription</keyword>
<protein>
    <submittedName>
        <fullName evidence="10">Redox-sensitive transcriptional activator SoxR</fullName>
    </submittedName>
</protein>
<dbReference type="PANTHER" id="PTHR30204:SF0">
    <property type="entry name" value="REDOX-SENSITIVE TRANSCRIPTIONAL ACTIVATOR SOXR"/>
    <property type="match status" value="1"/>
</dbReference>
<keyword evidence="11" id="KW-1185">Reference proteome</keyword>
<dbReference type="GO" id="GO:0003700">
    <property type="term" value="F:DNA-binding transcription factor activity"/>
    <property type="evidence" value="ECO:0007669"/>
    <property type="project" value="InterPro"/>
</dbReference>
<evidence type="ECO:0000256" key="7">
    <source>
        <dbReference type="ARBA" id="ARBA00023163"/>
    </source>
</evidence>
<dbReference type="AlphaFoldDB" id="A0A8J3S0C6"/>
<gene>
    <name evidence="10" type="ORF">Pro02_29020</name>
</gene>
<keyword evidence="3" id="KW-0408">Iron</keyword>
<proteinExistence type="predicted"/>
<dbReference type="CDD" id="cd01110">
    <property type="entry name" value="HTH_SoxR"/>
    <property type="match status" value="1"/>
</dbReference>
<dbReference type="InterPro" id="IPR015358">
    <property type="entry name" value="Tscrpt_reg_MerR_DNA-bd"/>
</dbReference>
<keyword evidence="4" id="KW-0411">Iron-sulfur</keyword>
<name>A0A8J3S0C6_PLARO</name>
<dbReference type="InterPro" id="IPR010211">
    <property type="entry name" value="Redox-sen_tscrpt-act_SoxR"/>
</dbReference>
<dbReference type="InterPro" id="IPR047057">
    <property type="entry name" value="MerR_fam"/>
</dbReference>
<accession>A0A8J3S0C6</accession>
<dbReference type="GO" id="GO:0006979">
    <property type="term" value="P:response to oxidative stress"/>
    <property type="evidence" value="ECO:0007669"/>
    <property type="project" value="InterPro"/>
</dbReference>
<dbReference type="RefSeq" id="WP_189242114.1">
    <property type="nucleotide sequence ID" value="NZ_BMQP01000009.1"/>
</dbReference>
<keyword evidence="5" id="KW-0805">Transcription regulation</keyword>
<dbReference type="Proteomes" id="UP000655044">
    <property type="component" value="Unassembled WGS sequence"/>
</dbReference>
<dbReference type="SMART" id="SM00422">
    <property type="entry name" value="HTH_MERR"/>
    <property type="match status" value="1"/>
</dbReference>
<keyword evidence="6" id="KW-0238">DNA-binding</keyword>
<dbReference type="EMBL" id="BOOI01000024">
    <property type="protein sequence ID" value="GIH84494.1"/>
    <property type="molecule type" value="Genomic_DNA"/>
</dbReference>
<dbReference type="SUPFAM" id="SSF46955">
    <property type="entry name" value="Putative DNA-binding domain"/>
    <property type="match status" value="1"/>
</dbReference>
<evidence type="ECO:0000256" key="8">
    <source>
        <dbReference type="SAM" id="MobiDB-lite"/>
    </source>
</evidence>
<evidence type="ECO:0000256" key="6">
    <source>
        <dbReference type="ARBA" id="ARBA00023125"/>
    </source>
</evidence>
<dbReference type="InterPro" id="IPR009061">
    <property type="entry name" value="DNA-bd_dom_put_sf"/>
</dbReference>
<keyword evidence="2" id="KW-0479">Metal-binding</keyword>
<dbReference type="Gene3D" id="1.10.1660.10">
    <property type="match status" value="1"/>
</dbReference>